<dbReference type="Gene3D" id="3.10.290.10">
    <property type="entry name" value="RNA-binding S4 domain"/>
    <property type="match status" value="1"/>
</dbReference>
<dbReference type="PROSITE" id="PS50889">
    <property type="entry name" value="S4"/>
    <property type="match status" value="1"/>
</dbReference>
<dbReference type="GO" id="GO:0016853">
    <property type="term" value="F:isomerase activity"/>
    <property type="evidence" value="ECO:0007669"/>
    <property type="project" value="UniProtKB-KW"/>
</dbReference>
<dbReference type="InterPro" id="IPR020103">
    <property type="entry name" value="PsdUridine_synth_cat_dom_sf"/>
</dbReference>
<evidence type="ECO:0000259" key="6">
    <source>
        <dbReference type="SMART" id="SM00363"/>
    </source>
</evidence>
<keyword evidence="3 5" id="KW-0413">Isomerase</keyword>
<evidence type="ECO:0000313" key="8">
    <source>
        <dbReference type="Proteomes" id="UP001597497"/>
    </source>
</evidence>
<dbReference type="Gene3D" id="3.30.70.1560">
    <property type="entry name" value="Alpha-L RNA-binding motif"/>
    <property type="match status" value="1"/>
</dbReference>
<dbReference type="PANTHER" id="PTHR47683:SF4">
    <property type="entry name" value="PSEUDOURIDINE SYNTHASE"/>
    <property type="match status" value="1"/>
</dbReference>
<dbReference type="Pfam" id="PF00849">
    <property type="entry name" value="PseudoU_synth_2"/>
    <property type="match status" value="1"/>
</dbReference>
<dbReference type="Proteomes" id="UP001597497">
    <property type="component" value="Unassembled WGS sequence"/>
</dbReference>
<evidence type="ECO:0000256" key="4">
    <source>
        <dbReference type="PROSITE-ProRule" id="PRU00182"/>
    </source>
</evidence>
<dbReference type="InterPro" id="IPR006145">
    <property type="entry name" value="PsdUridine_synth_RsuA/RluA"/>
</dbReference>
<keyword evidence="8" id="KW-1185">Reference proteome</keyword>
<dbReference type="NCBIfam" id="TIGR00093">
    <property type="entry name" value="pseudouridine synthase"/>
    <property type="match status" value="1"/>
</dbReference>
<reference evidence="8" key="1">
    <citation type="journal article" date="2019" name="Int. J. Syst. Evol. Microbiol.">
        <title>The Global Catalogue of Microorganisms (GCM) 10K type strain sequencing project: providing services to taxonomists for standard genome sequencing and annotation.</title>
        <authorList>
            <consortium name="The Broad Institute Genomics Platform"/>
            <consortium name="The Broad Institute Genome Sequencing Center for Infectious Disease"/>
            <person name="Wu L."/>
            <person name="Ma J."/>
        </authorList>
    </citation>
    <scope>NUCLEOTIDE SEQUENCE [LARGE SCALE GENOMIC DNA]</scope>
    <source>
        <strain evidence="8">KCTC 33676</strain>
    </source>
</reference>
<evidence type="ECO:0000313" key="7">
    <source>
        <dbReference type="EMBL" id="MFD2671836.1"/>
    </source>
</evidence>
<protein>
    <recommendedName>
        <fullName evidence="5">Pseudouridine synthase</fullName>
        <ecNumber evidence="5">5.4.99.-</ecNumber>
    </recommendedName>
</protein>
<dbReference type="InterPro" id="IPR018496">
    <property type="entry name" value="PsdUridine_synth_RsuA/RluB_CS"/>
</dbReference>
<dbReference type="CDD" id="cd02553">
    <property type="entry name" value="PseudoU_synth_RsuA"/>
    <property type="match status" value="1"/>
</dbReference>
<dbReference type="SMART" id="SM00363">
    <property type="entry name" value="S4"/>
    <property type="match status" value="1"/>
</dbReference>
<dbReference type="PROSITE" id="PS01149">
    <property type="entry name" value="PSI_RSU"/>
    <property type="match status" value="1"/>
</dbReference>
<dbReference type="SUPFAM" id="SSF55174">
    <property type="entry name" value="Alpha-L RNA-binding motif"/>
    <property type="match status" value="1"/>
</dbReference>
<evidence type="ECO:0000256" key="2">
    <source>
        <dbReference type="ARBA" id="ARBA00022884"/>
    </source>
</evidence>
<dbReference type="Pfam" id="PF01479">
    <property type="entry name" value="S4"/>
    <property type="match status" value="1"/>
</dbReference>
<dbReference type="InterPro" id="IPR020094">
    <property type="entry name" value="TruA/RsuA/RluB/E/F_N"/>
</dbReference>
<dbReference type="RefSeq" id="WP_379929311.1">
    <property type="nucleotide sequence ID" value="NZ_JBHUMM010000016.1"/>
</dbReference>
<dbReference type="EC" id="5.4.99.-" evidence="5"/>
<dbReference type="PANTHER" id="PTHR47683">
    <property type="entry name" value="PSEUDOURIDINE SYNTHASE FAMILY PROTEIN-RELATED"/>
    <property type="match status" value="1"/>
</dbReference>
<dbReference type="SUPFAM" id="SSF55120">
    <property type="entry name" value="Pseudouridine synthase"/>
    <property type="match status" value="1"/>
</dbReference>
<dbReference type="InterPro" id="IPR042092">
    <property type="entry name" value="PsdUridine_s_RsuA/RluB/E/F_cat"/>
</dbReference>
<evidence type="ECO:0000256" key="5">
    <source>
        <dbReference type="RuleBase" id="RU003887"/>
    </source>
</evidence>
<dbReference type="InterPro" id="IPR002942">
    <property type="entry name" value="S4_RNA-bd"/>
</dbReference>
<feature type="domain" description="RNA-binding S4" evidence="6">
    <location>
        <begin position="10"/>
        <end position="73"/>
    </location>
</feature>
<dbReference type="InterPro" id="IPR000748">
    <property type="entry name" value="PsdUridine_synth_RsuA/RluB/E/F"/>
</dbReference>
<accession>A0ABW5R9V5</accession>
<dbReference type="Gene3D" id="3.30.70.580">
    <property type="entry name" value="Pseudouridine synthase I, catalytic domain, N-terminal subdomain"/>
    <property type="match status" value="1"/>
</dbReference>
<evidence type="ECO:0000256" key="1">
    <source>
        <dbReference type="ARBA" id="ARBA00008348"/>
    </source>
</evidence>
<keyword evidence="2 4" id="KW-0694">RNA-binding</keyword>
<sequence length="258" mass="28959">MGKQVNTNTMRLDKMLVHLGVGSRSEIKKLVKQTLVTVNDETVKDSGMKIDLEKDIVRVDGEQMHYRAFIYIMLNKPRGVISATEDARERTVLELLPDSLRTFQPFPVGRLDKDTVGLLLLTNDGKLAHELLSPRKHVDKTYYVEASGRLSEADLSKLEQGVTLDDGYVTMPAQAVRVASSGEADQTCFQLTIQEGKFHQVKRMVQAVGSEVTYLKRIRMGPLVLDHTLTEGDWRELTEDEVAQLQSRSTDSPDKTAD</sequence>
<gene>
    <name evidence="7" type="ORF">ACFSUC_09470</name>
</gene>
<proteinExistence type="inferred from homology"/>
<comment type="similarity">
    <text evidence="1 5">Belongs to the pseudouridine synthase RsuA family.</text>
</comment>
<dbReference type="InterPro" id="IPR036986">
    <property type="entry name" value="S4_RNA-bd_sf"/>
</dbReference>
<organism evidence="7 8">
    <name type="scientific">Marinicrinis sediminis</name>
    <dbReference type="NCBI Taxonomy" id="1652465"/>
    <lineage>
        <taxon>Bacteria</taxon>
        <taxon>Bacillati</taxon>
        <taxon>Bacillota</taxon>
        <taxon>Bacilli</taxon>
        <taxon>Bacillales</taxon>
        <taxon>Paenibacillaceae</taxon>
    </lineage>
</organism>
<dbReference type="CDD" id="cd00165">
    <property type="entry name" value="S4"/>
    <property type="match status" value="1"/>
</dbReference>
<evidence type="ECO:0000256" key="3">
    <source>
        <dbReference type="ARBA" id="ARBA00023235"/>
    </source>
</evidence>
<name>A0ABW5R9V5_9BACL</name>
<comment type="caution">
    <text evidence="7">The sequence shown here is derived from an EMBL/GenBank/DDBJ whole genome shotgun (WGS) entry which is preliminary data.</text>
</comment>
<dbReference type="EMBL" id="JBHUMM010000016">
    <property type="protein sequence ID" value="MFD2671836.1"/>
    <property type="molecule type" value="Genomic_DNA"/>
</dbReference>
<dbReference type="InterPro" id="IPR050343">
    <property type="entry name" value="RsuA_PseudoU_synthase"/>
</dbReference>